<dbReference type="InParanoid" id="A0A0V0R0S0"/>
<protein>
    <submittedName>
        <fullName evidence="2">Uncharacterized protein</fullName>
    </submittedName>
</protein>
<gene>
    <name evidence="2" type="ORF">PPERSA_01677</name>
</gene>
<keyword evidence="3" id="KW-1185">Reference proteome</keyword>
<name>A0A0V0R0S0_PSEPJ</name>
<evidence type="ECO:0000313" key="2">
    <source>
        <dbReference type="EMBL" id="KRX08132.1"/>
    </source>
</evidence>
<feature type="region of interest" description="Disordered" evidence="1">
    <location>
        <begin position="557"/>
        <end position="587"/>
    </location>
</feature>
<dbReference type="Pfam" id="PF14536">
    <property type="entry name" value="DUF4441"/>
    <property type="match status" value="1"/>
</dbReference>
<dbReference type="OrthoDB" id="289273at2759"/>
<dbReference type="InterPro" id="IPR028008">
    <property type="entry name" value="DUF4441"/>
</dbReference>
<feature type="compositionally biased region" description="Low complexity" evidence="1">
    <location>
        <begin position="558"/>
        <end position="582"/>
    </location>
</feature>
<dbReference type="Proteomes" id="UP000054937">
    <property type="component" value="Unassembled WGS sequence"/>
</dbReference>
<evidence type="ECO:0000313" key="3">
    <source>
        <dbReference type="Proteomes" id="UP000054937"/>
    </source>
</evidence>
<reference evidence="2 3" key="1">
    <citation type="journal article" date="2015" name="Sci. Rep.">
        <title>Genome of the facultative scuticociliatosis pathogen Pseudocohnilembus persalinus provides insight into its virulence through horizontal gene transfer.</title>
        <authorList>
            <person name="Xiong J."/>
            <person name="Wang G."/>
            <person name="Cheng J."/>
            <person name="Tian M."/>
            <person name="Pan X."/>
            <person name="Warren A."/>
            <person name="Jiang C."/>
            <person name="Yuan D."/>
            <person name="Miao W."/>
        </authorList>
    </citation>
    <scope>NUCLEOTIDE SEQUENCE [LARGE SCALE GENOMIC DNA]</scope>
    <source>
        <strain evidence="2">36N120E</strain>
    </source>
</reference>
<evidence type="ECO:0000256" key="1">
    <source>
        <dbReference type="SAM" id="MobiDB-lite"/>
    </source>
</evidence>
<dbReference type="EMBL" id="LDAU01000073">
    <property type="protein sequence ID" value="KRX08132.1"/>
    <property type="molecule type" value="Genomic_DNA"/>
</dbReference>
<dbReference type="AlphaFoldDB" id="A0A0V0R0S0"/>
<dbReference type="OMA" id="QHQFRIT"/>
<accession>A0A0V0R0S0</accession>
<organism evidence="2 3">
    <name type="scientific">Pseudocohnilembus persalinus</name>
    <name type="common">Ciliate</name>
    <dbReference type="NCBI Taxonomy" id="266149"/>
    <lineage>
        <taxon>Eukaryota</taxon>
        <taxon>Sar</taxon>
        <taxon>Alveolata</taxon>
        <taxon>Ciliophora</taxon>
        <taxon>Intramacronucleata</taxon>
        <taxon>Oligohymenophorea</taxon>
        <taxon>Scuticociliatia</taxon>
        <taxon>Philasterida</taxon>
        <taxon>Pseudocohnilembidae</taxon>
        <taxon>Pseudocohnilembus</taxon>
    </lineage>
</organism>
<comment type="caution">
    <text evidence="2">The sequence shown here is derived from an EMBL/GenBank/DDBJ whole genome shotgun (WGS) entry which is preliminary data.</text>
</comment>
<proteinExistence type="predicted"/>
<sequence length="715" mass="83748">MKICQFINDQQLSQLQMDLIKAEKNRKYNNKIMIFLLGSSQFQKIFNFFLYNVAENYLKNSLVQDKENFLKVLKYYQNESSEMLGYQKQHFLLSDFDEKVSEISANESIKFPYNFSNIDSNTLNKQHCINNNDGNQKKKLTQLQQIMQDQLGINNQQDQNKEKIKYNTNTNILFDMYQQEESVNNLQQQDKISDIQEISQQVLAEQKELIDTETEFFIRDKDNLDDFLYEVESSHLRKESSNNFDQLDIVFLSGDTNIRPWQSKSNQWIPKAQCGIHYRRSAEEFQSVGKYILKAPVHKANIGHKEKYQVYRSRTYEDYCQIKKIHLHHWVFEGMQTEFLVPLMNTWDPHTFTFTNQNKKFTVLAESQRGALVIELQNILGVQFEPNGKYPQTLFPIKNFINKTLKNIKSQSNVIRSISSNNNGSQGSTLTEILYKQKSQSKRKALELLSQRSQKMGFGQVKNRKNNQNENDNLSEAIGLQYNDKFKHVGYSAKKEHQPQVTSSNLVSDAKYMLSGQKIYDKEEMNLQSSDRDGNGEDLQMYKQKQNIQNKKSVKFLSRNQSSWQQQQQQQQKQVPGQMSQSTTNNSNKIKALKTLTEQSIPSYMQSTLGFKKSSFSSSLKSFNFVNPQTRKGRDFGQFTTVFDGPYKSQDEIDKERQKENDKKAIGGPFRISNTLKKNNNFFQNEQKMLMHTNINNYDYRENSEPKFGRWKLAI</sequence>